<dbReference type="PANTHER" id="PTHR43248:SF25">
    <property type="entry name" value="AB HYDROLASE-1 DOMAIN-CONTAINING PROTEIN-RELATED"/>
    <property type="match status" value="1"/>
</dbReference>
<gene>
    <name evidence="5" type="ORF">FA10DRAFT_79706</name>
</gene>
<evidence type="ECO:0000313" key="6">
    <source>
        <dbReference type="Proteomes" id="UP000245768"/>
    </source>
</evidence>
<sequence length="604" mass="65906">MTMIRQRALLLACCLAGLAVCHDSPNAILDRYVESLPQGTVPKLDWKTAKDSSFCAGLLDTARLAAPRTTKDLSNDDDRFRCASLPIPFDYEDAGAGTGNLTLLRYSPSFSGKQKDTEKRQTVFLNPGGPGGLGSVYVASNYRFFERLTGGNYDLIGWDPRGLATSGPNPATCFADAVESAKLTASTNVQIPFTHGLKELNATGYDRATAQYHKLANSVPATAKGCPHYSTREQLALLAYQGSYYNVFDMDFLRRAIDNSSLFHYHGVSYGTVFGNYYLSMFPEHVGRVVLDGVVDVAAEATQPFYHGNGPTFFGQTEQMFAEFLKLCQEAGADRCTLAKHGKTAEDLLRTFDGALESLNVAPRRASPSRFNASDSLTDLQILGTDIKSSVQAALAAPANNETSFTSIGRLLDLFVSNQTDELYASYYEQSKSLAALIGQQPSSLNAVATFNNDVLPKNYSVREAVDYVGKVAYGLTPRLVAANTNYVPFYARYGSVVPSRKATWTGGFGFKEALRGKKVLIIGNRIDPVTPRANAVKIARSFSPSSYFLEQSGIGHTSLVQPSNCTIEATAHYFQTGQLKECRHRKDNDLLELFGPISPVEYV</sequence>
<dbReference type="AlphaFoldDB" id="A0A316YVA3"/>
<dbReference type="STRING" id="215250.A0A316YVA3"/>
<accession>A0A316YVA3</accession>
<reference evidence="5 6" key="1">
    <citation type="journal article" date="2018" name="Mol. Biol. Evol.">
        <title>Broad Genomic Sampling Reveals a Smut Pathogenic Ancestry of the Fungal Clade Ustilaginomycotina.</title>
        <authorList>
            <person name="Kijpornyongpan T."/>
            <person name="Mondo S.J."/>
            <person name="Barry K."/>
            <person name="Sandor L."/>
            <person name="Lee J."/>
            <person name="Lipzen A."/>
            <person name="Pangilinan J."/>
            <person name="LaButti K."/>
            <person name="Hainaut M."/>
            <person name="Henrissat B."/>
            <person name="Grigoriev I.V."/>
            <person name="Spatafora J.W."/>
            <person name="Aime M.C."/>
        </authorList>
    </citation>
    <scope>NUCLEOTIDE SEQUENCE [LARGE SCALE GENOMIC DNA]</scope>
    <source>
        <strain evidence="5 6">MCA 4198</strain>
    </source>
</reference>
<dbReference type="GO" id="GO:0016787">
    <property type="term" value="F:hydrolase activity"/>
    <property type="evidence" value="ECO:0007669"/>
    <property type="project" value="UniProtKB-KW"/>
</dbReference>
<dbReference type="OrthoDB" id="425534at2759"/>
<dbReference type="InterPro" id="IPR013595">
    <property type="entry name" value="Pept_S33_TAP-like_C"/>
</dbReference>
<feature type="chain" id="PRO_5016459399" description="Peptidase S33 tripeptidyl aminopeptidase-like C-terminal domain-containing protein" evidence="3">
    <location>
        <begin position="22"/>
        <end position="604"/>
    </location>
</feature>
<protein>
    <recommendedName>
        <fullName evidence="4">Peptidase S33 tripeptidyl aminopeptidase-like C-terminal domain-containing protein</fullName>
    </recommendedName>
</protein>
<dbReference type="InParanoid" id="A0A316YVA3"/>
<dbReference type="InterPro" id="IPR029058">
    <property type="entry name" value="AB_hydrolase_fold"/>
</dbReference>
<dbReference type="GeneID" id="37047628"/>
<dbReference type="PANTHER" id="PTHR43248">
    <property type="entry name" value="2-SUCCINYL-6-HYDROXY-2,4-CYCLOHEXADIENE-1-CARBOXYLATE SYNTHASE"/>
    <property type="match status" value="1"/>
</dbReference>
<comment type="similarity">
    <text evidence="1">Belongs to the peptidase S33 family.</text>
</comment>
<evidence type="ECO:0000259" key="4">
    <source>
        <dbReference type="Pfam" id="PF08386"/>
    </source>
</evidence>
<dbReference type="Pfam" id="PF08386">
    <property type="entry name" value="Abhydrolase_4"/>
    <property type="match status" value="1"/>
</dbReference>
<feature type="signal peptide" evidence="3">
    <location>
        <begin position="1"/>
        <end position="21"/>
    </location>
</feature>
<dbReference type="EMBL" id="KZ819635">
    <property type="protein sequence ID" value="PWN91983.1"/>
    <property type="molecule type" value="Genomic_DNA"/>
</dbReference>
<dbReference type="Proteomes" id="UP000245768">
    <property type="component" value="Unassembled WGS sequence"/>
</dbReference>
<keyword evidence="6" id="KW-1185">Reference proteome</keyword>
<evidence type="ECO:0000256" key="3">
    <source>
        <dbReference type="SAM" id="SignalP"/>
    </source>
</evidence>
<feature type="domain" description="Peptidase S33 tripeptidyl aminopeptidase-like C-terminal" evidence="4">
    <location>
        <begin position="518"/>
        <end position="582"/>
    </location>
</feature>
<evidence type="ECO:0000256" key="2">
    <source>
        <dbReference type="ARBA" id="ARBA00022801"/>
    </source>
</evidence>
<name>A0A316YVA3_9BASI</name>
<proteinExistence type="inferred from homology"/>
<keyword evidence="3" id="KW-0732">Signal</keyword>
<organism evidence="5 6">
    <name type="scientific">Acaromyces ingoldii</name>
    <dbReference type="NCBI Taxonomy" id="215250"/>
    <lineage>
        <taxon>Eukaryota</taxon>
        <taxon>Fungi</taxon>
        <taxon>Dikarya</taxon>
        <taxon>Basidiomycota</taxon>
        <taxon>Ustilaginomycotina</taxon>
        <taxon>Exobasidiomycetes</taxon>
        <taxon>Exobasidiales</taxon>
        <taxon>Cryptobasidiaceae</taxon>
        <taxon>Acaromyces</taxon>
    </lineage>
</organism>
<dbReference type="SUPFAM" id="SSF53474">
    <property type="entry name" value="alpha/beta-Hydrolases"/>
    <property type="match status" value="1"/>
</dbReference>
<evidence type="ECO:0000256" key="1">
    <source>
        <dbReference type="ARBA" id="ARBA00010088"/>
    </source>
</evidence>
<keyword evidence="2" id="KW-0378">Hydrolase</keyword>
<dbReference type="InterPro" id="IPR051601">
    <property type="entry name" value="Serine_prot/Carboxylest_S33"/>
</dbReference>
<evidence type="ECO:0000313" key="5">
    <source>
        <dbReference type="EMBL" id="PWN91983.1"/>
    </source>
</evidence>
<dbReference type="RefSeq" id="XP_025379181.1">
    <property type="nucleotide sequence ID" value="XM_025525712.1"/>
</dbReference>
<dbReference type="Gene3D" id="3.40.50.1820">
    <property type="entry name" value="alpha/beta hydrolase"/>
    <property type="match status" value="1"/>
</dbReference>